<evidence type="ECO:0000256" key="5">
    <source>
        <dbReference type="ARBA" id="ARBA00023172"/>
    </source>
</evidence>
<reference evidence="9 10" key="1">
    <citation type="submission" date="2023-07" db="EMBL/GenBank/DDBJ databases">
        <title>Genomic Encyclopedia of Type Strains, Phase IV (KMG-IV): sequencing the most valuable type-strain genomes for metagenomic binning, comparative biology and taxonomic classification.</title>
        <authorList>
            <person name="Goeker M."/>
        </authorList>
    </citation>
    <scope>NUCLEOTIDE SEQUENCE [LARGE SCALE GENOMIC DNA]</scope>
    <source>
        <strain evidence="9 10">DSM 1400</strain>
    </source>
</reference>
<evidence type="ECO:0000256" key="1">
    <source>
        <dbReference type="ARBA" id="ARBA00003283"/>
    </source>
</evidence>
<dbReference type="InterPro" id="IPR011010">
    <property type="entry name" value="DNA_brk_join_enz"/>
</dbReference>
<keyword evidence="5" id="KW-0233">DNA recombination</keyword>
<gene>
    <name evidence="9" type="ORF">QOZ93_001911</name>
</gene>
<dbReference type="PROSITE" id="PS51898">
    <property type="entry name" value="TYR_RECOMBINASE"/>
    <property type="match status" value="1"/>
</dbReference>
<protein>
    <submittedName>
        <fullName evidence="9">Site-specific recombinase XerD</fullName>
    </submittedName>
</protein>
<feature type="domain" description="Core-binding (CB)" evidence="8">
    <location>
        <begin position="15"/>
        <end position="100"/>
    </location>
</feature>
<dbReference type="Gene3D" id="1.10.150.130">
    <property type="match status" value="1"/>
</dbReference>
<dbReference type="Pfam" id="PF00589">
    <property type="entry name" value="Phage_integrase"/>
    <property type="match status" value="1"/>
</dbReference>
<evidence type="ECO:0000256" key="3">
    <source>
        <dbReference type="ARBA" id="ARBA00022908"/>
    </source>
</evidence>
<feature type="domain" description="Tyr recombinase" evidence="7">
    <location>
        <begin position="130"/>
        <end position="319"/>
    </location>
</feature>
<dbReference type="PANTHER" id="PTHR30349:SF81">
    <property type="entry name" value="TYROSINE RECOMBINASE XERC"/>
    <property type="match status" value="1"/>
</dbReference>
<evidence type="ECO:0000313" key="9">
    <source>
        <dbReference type="EMBL" id="MDQ0480163.1"/>
    </source>
</evidence>
<evidence type="ECO:0000256" key="2">
    <source>
        <dbReference type="ARBA" id="ARBA00008857"/>
    </source>
</evidence>
<name>A0ABU0JSU5_HATLI</name>
<dbReference type="SUPFAM" id="SSF56349">
    <property type="entry name" value="DNA breaking-rejoining enzymes"/>
    <property type="match status" value="1"/>
</dbReference>
<keyword evidence="3" id="KW-0229">DNA integration</keyword>
<comment type="similarity">
    <text evidence="2">Belongs to the 'phage' integrase family.</text>
</comment>
<dbReference type="RefSeq" id="WP_111942615.1">
    <property type="nucleotide sequence ID" value="NZ_BAAACJ010000014.1"/>
</dbReference>
<dbReference type="Gene3D" id="1.10.443.10">
    <property type="entry name" value="Intergrase catalytic core"/>
    <property type="match status" value="1"/>
</dbReference>
<dbReference type="InterPro" id="IPR002104">
    <property type="entry name" value="Integrase_catalytic"/>
</dbReference>
<dbReference type="InterPro" id="IPR010998">
    <property type="entry name" value="Integrase_recombinase_N"/>
</dbReference>
<evidence type="ECO:0000259" key="8">
    <source>
        <dbReference type="PROSITE" id="PS51900"/>
    </source>
</evidence>
<dbReference type="InterPro" id="IPR013762">
    <property type="entry name" value="Integrase-like_cat_sf"/>
</dbReference>
<dbReference type="Proteomes" id="UP001224418">
    <property type="component" value="Unassembled WGS sequence"/>
</dbReference>
<comment type="caution">
    <text evidence="9">The sequence shown here is derived from an EMBL/GenBank/DDBJ whole genome shotgun (WGS) entry which is preliminary data.</text>
</comment>
<dbReference type="InterPro" id="IPR004107">
    <property type="entry name" value="Integrase_SAM-like_N"/>
</dbReference>
<accession>A0ABU0JSU5</accession>
<keyword evidence="4 6" id="KW-0238">DNA-binding</keyword>
<dbReference type="Pfam" id="PF02899">
    <property type="entry name" value="Phage_int_SAM_1"/>
    <property type="match status" value="1"/>
</dbReference>
<evidence type="ECO:0000313" key="10">
    <source>
        <dbReference type="Proteomes" id="UP001224418"/>
    </source>
</evidence>
<dbReference type="PROSITE" id="PS51900">
    <property type="entry name" value="CB"/>
    <property type="match status" value="1"/>
</dbReference>
<organism evidence="9 10">
    <name type="scientific">Hathewaya limosa</name>
    <name type="common">Clostridium limosum</name>
    <dbReference type="NCBI Taxonomy" id="1536"/>
    <lineage>
        <taxon>Bacteria</taxon>
        <taxon>Bacillati</taxon>
        <taxon>Bacillota</taxon>
        <taxon>Clostridia</taxon>
        <taxon>Eubacteriales</taxon>
        <taxon>Clostridiaceae</taxon>
        <taxon>Hathewaya</taxon>
    </lineage>
</organism>
<dbReference type="InterPro" id="IPR050090">
    <property type="entry name" value="Tyrosine_recombinase_XerCD"/>
</dbReference>
<dbReference type="InterPro" id="IPR044068">
    <property type="entry name" value="CB"/>
</dbReference>
<keyword evidence="10" id="KW-1185">Reference proteome</keyword>
<sequence>MDIVSVNEEKISILKEKPHFIEYFLKIKALKSKNTSKSYERDIKDFFGVENIKSISIDQVRCVNFLHAEQYILELKNKGYASATINRKVSSLSALYRWLLKYRDNVRDIQIIKYNPFAELGDEKPTVVNKETEFLTKEECVKLLESIDIDTLIGLRDKCILSLALTTALRKSEIINIQLKDIKKYADFDVIEVRRKGGKKDLVKLQDGVKELILTYLEKTQRNLKTNSEEYLFMGHSTNGLNGKKLNRNTLNLIIDRTRKKAGIDKKLQVHSTRHTAITLVIQSGATLEKVRDFAAHANISTTNRYIHSIDKLKNNPGDLIDIL</sequence>
<dbReference type="PANTHER" id="PTHR30349">
    <property type="entry name" value="PHAGE INTEGRASE-RELATED"/>
    <property type="match status" value="1"/>
</dbReference>
<dbReference type="EMBL" id="JAUSWN010000015">
    <property type="protein sequence ID" value="MDQ0480163.1"/>
    <property type="molecule type" value="Genomic_DNA"/>
</dbReference>
<comment type="function">
    <text evidence="1">Site-specific tyrosine recombinase, which acts by catalyzing the cutting and rejoining of the recombining DNA molecules.</text>
</comment>
<evidence type="ECO:0000256" key="6">
    <source>
        <dbReference type="PROSITE-ProRule" id="PRU01248"/>
    </source>
</evidence>
<proteinExistence type="inferred from homology"/>
<evidence type="ECO:0000259" key="7">
    <source>
        <dbReference type="PROSITE" id="PS51898"/>
    </source>
</evidence>
<evidence type="ECO:0000256" key="4">
    <source>
        <dbReference type="ARBA" id="ARBA00023125"/>
    </source>
</evidence>